<feature type="transmembrane region" description="Helical" evidence="8">
    <location>
        <begin position="72"/>
        <end position="91"/>
    </location>
</feature>
<dbReference type="Proteomes" id="UP000242180">
    <property type="component" value="Unassembled WGS sequence"/>
</dbReference>
<feature type="compositionally biased region" description="Basic and acidic residues" evidence="9">
    <location>
        <begin position="500"/>
        <end position="516"/>
    </location>
</feature>
<feature type="region of interest" description="Disordered" evidence="9">
    <location>
        <begin position="487"/>
        <end position="547"/>
    </location>
</feature>
<name>A0A1X2H6G8_SYNRA</name>
<keyword evidence="3" id="KW-1003">Cell membrane</keyword>
<feature type="transmembrane region" description="Helical" evidence="8">
    <location>
        <begin position="290"/>
        <end position="309"/>
    </location>
</feature>
<organism evidence="10 11">
    <name type="scientific">Syncephalastrum racemosum</name>
    <name type="common">Filamentous fungus</name>
    <dbReference type="NCBI Taxonomy" id="13706"/>
    <lineage>
        <taxon>Eukaryota</taxon>
        <taxon>Fungi</taxon>
        <taxon>Fungi incertae sedis</taxon>
        <taxon>Mucoromycota</taxon>
        <taxon>Mucoromycotina</taxon>
        <taxon>Mucoromycetes</taxon>
        <taxon>Mucorales</taxon>
        <taxon>Syncephalastraceae</taxon>
        <taxon>Syncephalastrum</taxon>
    </lineage>
</organism>
<feature type="compositionally biased region" description="Basic and acidic residues" evidence="9">
    <location>
        <begin position="525"/>
        <end position="547"/>
    </location>
</feature>
<evidence type="ECO:0000256" key="3">
    <source>
        <dbReference type="ARBA" id="ARBA00022475"/>
    </source>
</evidence>
<evidence type="ECO:0000313" key="10">
    <source>
        <dbReference type="EMBL" id="ORY94063.1"/>
    </source>
</evidence>
<evidence type="ECO:0000256" key="1">
    <source>
        <dbReference type="ARBA" id="ARBA00004651"/>
    </source>
</evidence>
<dbReference type="GO" id="GO:0015293">
    <property type="term" value="F:symporter activity"/>
    <property type="evidence" value="ECO:0007669"/>
    <property type="project" value="UniProtKB-UniRule"/>
</dbReference>
<keyword evidence="5 8" id="KW-0769">Symport</keyword>
<dbReference type="OMA" id="TWTKEID"/>
<reference evidence="10 11" key="1">
    <citation type="submission" date="2016-07" db="EMBL/GenBank/DDBJ databases">
        <title>Pervasive Adenine N6-methylation of Active Genes in Fungi.</title>
        <authorList>
            <consortium name="DOE Joint Genome Institute"/>
            <person name="Mondo S.J."/>
            <person name="Dannebaum R.O."/>
            <person name="Kuo R.C."/>
            <person name="Labutti K."/>
            <person name="Haridas S."/>
            <person name="Kuo A."/>
            <person name="Salamov A."/>
            <person name="Ahrendt S.R."/>
            <person name="Lipzen A."/>
            <person name="Sullivan W."/>
            <person name="Andreopoulos W.B."/>
            <person name="Clum A."/>
            <person name="Lindquist E."/>
            <person name="Daum C."/>
            <person name="Ramamoorthy G.K."/>
            <person name="Gryganskyi A."/>
            <person name="Culley D."/>
            <person name="Magnuson J.K."/>
            <person name="James T.Y."/>
            <person name="O'Malley M.A."/>
            <person name="Stajich J.E."/>
            <person name="Spatafora J.W."/>
            <person name="Visel A."/>
            <person name="Grigoriev I.V."/>
        </authorList>
    </citation>
    <scope>NUCLEOTIDE SEQUENCE [LARGE SCALE GENOMIC DNA]</scope>
    <source>
        <strain evidence="10 11">NRRL 2496</strain>
    </source>
</reference>
<dbReference type="OrthoDB" id="5877963at2759"/>
<keyword evidence="7 8" id="KW-0472">Membrane</keyword>
<keyword evidence="2 8" id="KW-0813">Transport</keyword>
<dbReference type="InterPro" id="IPR036458">
    <property type="entry name" value="Na:dicarbo_symporter_sf"/>
</dbReference>
<proteinExistence type="inferred from homology"/>
<dbReference type="GO" id="GO:0006835">
    <property type="term" value="P:dicarboxylic acid transport"/>
    <property type="evidence" value="ECO:0007669"/>
    <property type="project" value="TreeGrafter"/>
</dbReference>
<feature type="transmembrane region" description="Helical" evidence="8">
    <location>
        <begin position="248"/>
        <end position="270"/>
    </location>
</feature>
<dbReference type="EMBL" id="MCGN01000008">
    <property type="protein sequence ID" value="ORY94063.1"/>
    <property type="molecule type" value="Genomic_DNA"/>
</dbReference>
<dbReference type="AlphaFoldDB" id="A0A1X2H6G8"/>
<evidence type="ECO:0000256" key="6">
    <source>
        <dbReference type="ARBA" id="ARBA00022989"/>
    </source>
</evidence>
<dbReference type="PRINTS" id="PR00173">
    <property type="entry name" value="EDTRNSPORT"/>
</dbReference>
<evidence type="ECO:0000313" key="11">
    <source>
        <dbReference type="Proteomes" id="UP000242180"/>
    </source>
</evidence>
<evidence type="ECO:0000256" key="2">
    <source>
        <dbReference type="ARBA" id="ARBA00022448"/>
    </source>
</evidence>
<feature type="transmembrane region" description="Helical" evidence="8">
    <location>
        <begin position="137"/>
        <end position="163"/>
    </location>
</feature>
<keyword evidence="11" id="KW-1185">Reference proteome</keyword>
<comment type="caution">
    <text evidence="10">The sequence shown here is derived from an EMBL/GenBank/DDBJ whole genome shotgun (WGS) entry which is preliminary data.</text>
</comment>
<protein>
    <recommendedName>
        <fullName evidence="8">Amino acid transporter</fullName>
    </recommendedName>
</protein>
<evidence type="ECO:0000256" key="9">
    <source>
        <dbReference type="SAM" id="MobiDB-lite"/>
    </source>
</evidence>
<dbReference type="InParanoid" id="A0A1X2H6G8"/>
<comment type="subcellular location">
    <subcellularLocation>
        <location evidence="1">Cell membrane</location>
        <topology evidence="1">Multi-pass membrane protein</topology>
    </subcellularLocation>
    <subcellularLocation>
        <location evidence="8">Membrane</location>
        <topology evidence="8">Multi-pass membrane protein</topology>
    </subcellularLocation>
</comment>
<comment type="similarity">
    <text evidence="8">Belongs to the dicarboxylate/amino acid:cation symporter (DAACS) (TC 2.A.23) family.</text>
</comment>
<evidence type="ECO:0000256" key="7">
    <source>
        <dbReference type="ARBA" id="ARBA00023136"/>
    </source>
</evidence>
<dbReference type="GO" id="GO:0005886">
    <property type="term" value="C:plasma membrane"/>
    <property type="evidence" value="ECO:0007669"/>
    <property type="project" value="UniProtKB-SubCell"/>
</dbReference>
<evidence type="ECO:0000256" key="5">
    <source>
        <dbReference type="ARBA" id="ARBA00022847"/>
    </source>
</evidence>
<sequence length="547" mass="59982">MDRLRETVTSKFRPSSASRTVKQDDLLVVAEEKKTYPPWATKLGNICFTIWNRGLWQPFRFCWNFLDRYTNITFWIFVGIFVGILVGYFQPEFAQEIKPLGTAFIRMIQIIVAPLIFSMLVMGIAGHSEDISTVGKLAIKTIIYFEIVTTLALAEGLIMANLIKPGAGIVLPSSGDSSEASELAGKSGDITWDGEMFMIIPKNFFQAASDDQILGIVFCAAMFACAAIKADRKSRNTMLNICDALSQVIFKMVGLIMNYAPIGIGASLAATVGSNGIDVLSNLGKLIGGLYASLVIFFLVVLLPIMLVFRIPVWGFLKAIGQPWLIAFSTSSSESALPKAMERMREFGCPNSLVSFVIPTGYSFNLDGSTLHLSLASIFCAQAGGMNLPIATQLSIMGTLMLSSKGVAAVPRASLIVLAGTVAQYGLPIDAVTVVMGVDAIMDMGRTSLNVFGNCLACCVMSRLEGSFRGADWRQEEEDRRRKAYLEQHKDDPDQLPMHQPKDADDGSSFKEKSQPDEQMPEIMVHQDKNSTKSIEDITHYEPKQHP</sequence>
<evidence type="ECO:0000256" key="8">
    <source>
        <dbReference type="RuleBase" id="RU361216"/>
    </source>
</evidence>
<accession>A0A1X2H6G8</accession>
<keyword evidence="6 8" id="KW-1133">Transmembrane helix</keyword>
<evidence type="ECO:0000256" key="4">
    <source>
        <dbReference type="ARBA" id="ARBA00022692"/>
    </source>
</evidence>
<dbReference type="FunFam" id="1.10.3860.10:FF:000001">
    <property type="entry name" value="C4-dicarboxylate transport protein"/>
    <property type="match status" value="1"/>
</dbReference>
<dbReference type="SUPFAM" id="SSF118215">
    <property type="entry name" value="Proton glutamate symport protein"/>
    <property type="match status" value="1"/>
</dbReference>
<gene>
    <name evidence="10" type="ORF">BCR43DRAFT_461503</name>
</gene>
<dbReference type="PANTHER" id="PTHR42865:SF7">
    <property type="entry name" value="PROTON_GLUTAMATE-ASPARTATE SYMPORTER"/>
    <property type="match status" value="1"/>
</dbReference>
<feature type="transmembrane region" description="Helical" evidence="8">
    <location>
        <begin position="103"/>
        <end position="125"/>
    </location>
</feature>
<keyword evidence="4 8" id="KW-0812">Transmembrane</keyword>
<dbReference type="Pfam" id="PF00375">
    <property type="entry name" value="SDF"/>
    <property type="match status" value="1"/>
</dbReference>
<dbReference type="PANTHER" id="PTHR42865">
    <property type="entry name" value="PROTON/GLUTAMATE-ASPARTATE SYMPORTER"/>
    <property type="match status" value="1"/>
</dbReference>
<dbReference type="Gene3D" id="1.10.3860.10">
    <property type="entry name" value="Sodium:dicarboxylate symporter"/>
    <property type="match status" value="1"/>
</dbReference>
<dbReference type="InterPro" id="IPR001991">
    <property type="entry name" value="Na-dicarboxylate_symporter"/>
</dbReference>
<feature type="transmembrane region" description="Helical" evidence="8">
    <location>
        <begin position="212"/>
        <end position="228"/>
    </location>
</feature>
<dbReference type="STRING" id="13706.A0A1X2H6G8"/>